<organism evidence="2 3">
    <name type="scientific">Microbacterium betulae</name>
    <dbReference type="NCBI Taxonomy" id="2981139"/>
    <lineage>
        <taxon>Bacteria</taxon>
        <taxon>Bacillati</taxon>
        <taxon>Actinomycetota</taxon>
        <taxon>Actinomycetes</taxon>
        <taxon>Micrococcales</taxon>
        <taxon>Microbacteriaceae</taxon>
        <taxon>Microbacterium</taxon>
    </lineage>
</organism>
<dbReference type="KEGG" id="mbet:N8K70_02635"/>
<dbReference type="Pfam" id="PF07876">
    <property type="entry name" value="Dabb"/>
    <property type="match status" value="1"/>
</dbReference>
<feature type="domain" description="Stress-response A/B barrel" evidence="1">
    <location>
        <begin position="3"/>
        <end position="98"/>
    </location>
</feature>
<name>A0AA97I7M0_9MICO</name>
<accession>A0AA97I7M0</accession>
<dbReference type="InterPro" id="IPR013097">
    <property type="entry name" value="Dabb"/>
</dbReference>
<proteinExistence type="predicted"/>
<keyword evidence="3" id="KW-1185">Reference proteome</keyword>
<reference evidence="2 3" key="1">
    <citation type="submission" date="2023-02" db="EMBL/GenBank/DDBJ databases">
        <title>Microbacterium betulae sp. nov., isolated from birch wood.</title>
        <authorList>
            <person name="Pasciak M."/>
            <person name="Pawlik K.J."/>
            <person name="Martynowski D."/>
            <person name="Laczmanski L."/>
            <person name="Ciekot J."/>
            <person name="Szponar B."/>
            <person name="Wojcik-Fatla A."/>
            <person name="Mackiewicz B."/>
            <person name="Farian E."/>
            <person name="Cholewa G."/>
            <person name="Cholewa A."/>
            <person name="Dutkiewicz J."/>
        </authorList>
    </citation>
    <scope>NUCLEOTIDE SEQUENCE [LARGE SCALE GENOMIC DNA]</scope>
    <source>
        <strain evidence="2 3">AB</strain>
    </source>
</reference>
<evidence type="ECO:0000259" key="1">
    <source>
        <dbReference type="PROSITE" id="PS51502"/>
    </source>
</evidence>
<dbReference type="EMBL" id="CP118157">
    <property type="protein sequence ID" value="WOF23595.1"/>
    <property type="molecule type" value="Genomic_DNA"/>
</dbReference>
<evidence type="ECO:0000313" key="3">
    <source>
        <dbReference type="Proteomes" id="UP001305498"/>
    </source>
</evidence>
<dbReference type="Gene3D" id="3.30.70.100">
    <property type="match status" value="1"/>
</dbReference>
<dbReference type="SUPFAM" id="SSF54909">
    <property type="entry name" value="Dimeric alpha+beta barrel"/>
    <property type="match status" value="1"/>
</dbReference>
<dbReference type="AlphaFoldDB" id="A0AA97I7M0"/>
<dbReference type="SMART" id="SM00886">
    <property type="entry name" value="Dabb"/>
    <property type="match status" value="1"/>
</dbReference>
<dbReference type="Proteomes" id="UP001305498">
    <property type="component" value="Chromosome"/>
</dbReference>
<dbReference type="PANTHER" id="PTHR37832">
    <property type="entry name" value="BLL2683 PROTEIN"/>
    <property type="match status" value="1"/>
</dbReference>
<gene>
    <name evidence="2" type="ORF">N8K70_02635</name>
</gene>
<dbReference type="RefSeq" id="WP_317140066.1">
    <property type="nucleotide sequence ID" value="NZ_CP118157.1"/>
</dbReference>
<dbReference type="PROSITE" id="PS51502">
    <property type="entry name" value="S_R_A_B_BARREL"/>
    <property type="match status" value="1"/>
</dbReference>
<sequence>MAIRHIVLFQLAATDEATREEHAAEAKRRLEALVGVVPDLLDLTVSRNVAYEGSNFDIVLESHFPDVAALEAYQVHPAHVETASFIGTIRSGRAAIDFEV</sequence>
<dbReference type="InterPro" id="IPR011008">
    <property type="entry name" value="Dimeric_a/b-barrel"/>
</dbReference>
<evidence type="ECO:0000313" key="2">
    <source>
        <dbReference type="EMBL" id="WOF23595.1"/>
    </source>
</evidence>
<protein>
    <submittedName>
        <fullName evidence="2">Dabb family protein</fullName>
    </submittedName>
</protein>
<dbReference type="PANTHER" id="PTHR37832:SF1">
    <property type="entry name" value="STRESS-RESPONSE A_B BARREL DOMAIN-CONTAINING PROTEIN"/>
    <property type="match status" value="1"/>
</dbReference>